<dbReference type="AlphaFoldDB" id="A0A4Y7PZ48"/>
<dbReference type="EMBL" id="ML170189">
    <property type="protein sequence ID" value="TDL20351.1"/>
    <property type="molecule type" value="Genomic_DNA"/>
</dbReference>
<reference evidence="1 2" key="1">
    <citation type="submission" date="2018-06" db="EMBL/GenBank/DDBJ databases">
        <title>A transcriptomic atlas of mushroom development highlights an independent origin of complex multicellularity.</title>
        <authorList>
            <consortium name="DOE Joint Genome Institute"/>
            <person name="Krizsan K."/>
            <person name="Almasi E."/>
            <person name="Merenyi Z."/>
            <person name="Sahu N."/>
            <person name="Viragh M."/>
            <person name="Koszo T."/>
            <person name="Mondo S."/>
            <person name="Kiss B."/>
            <person name="Balint B."/>
            <person name="Kues U."/>
            <person name="Barry K."/>
            <person name="Hegedus J.C."/>
            <person name="Henrissat B."/>
            <person name="Johnson J."/>
            <person name="Lipzen A."/>
            <person name="Ohm R."/>
            <person name="Nagy I."/>
            <person name="Pangilinan J."/>
            <person name="Yan J."/>
            <person name="Xiong Y."/>
            <person name="Grigoriev I.V."/>
            <person name="Hibbett D.S."/>
            <person name="Nagy L.G."/>
        </authorList>
    </citation>
    <scope>NUCLEOTIDE SEQUENCE [LARGE SCALE GENOMIC DNA]</scope>
    <source>
        <strain evidence="1 2">SZMC22713</strain>
    </source>
</reference>
<name>A0A4Y7PZ48_9AGAM</name>
<gene>
    <name evidence="1" type="ORF">BD410DRAFT_841449</name>
</gene>
<keyword evidence="2" id="KW-1185">Reference proteome</keyword>
<dbReference type="Gene3D" id="1.20.1280.50">
    <property type="match status" value="1"/>
</dbReference>
<dbReference type="Proteomes" id="UP000294933">
    <property type="component" value="Unassembled WGS sequence"/>
</dbReference>
<evidence type="ECO:0000313" key="2">
    <source>
        <dbReference type="Proteomes" id="UP000294933"/>
    </source>
</evidence>
<sequence>MARKSLSANHHLYELSSMFWERELSSVNDTIARLLTKRDNLNGEVLAHKALLAPARLLLPELISEVFTHSVNCIPPAQGGLDNNKALCRFAIPSVNEAPLVLGQVCRLWREIALSTPSLWSTISIPRSFSIRGLREWISRAGSRNLSFSLLLGRTNTDISDLLASYQQRWSDVVVGFNSSQMESGRKFVETLSSEYHNLQTSEICAWGSHADDIPLVIGSAPHLRHLIVHDSSFKVTTLDNSPPLCLWEIDVRCAWWMLSKDWITLLRLSPAVQVVRTQVLNRVHYYEPHHDILTLLALKHMFIIVQYQDDQSFCVLERIFVPALEELSFRISLDRVPEFYRPQIKSLIHRSRPPLKVLRVWGGSYLPLIDIMECLPFLPLLSTLHLHELEGKLDGLIDALTGPMPPFNDDLPGCLCPELNVLYFNSTHYIPAQPVINMILSRSHSERSGLAHVTVRSCPEREVLADPRIIGCIENGLKFECN</sequence>
<evidence type="ECO:0000313" key="1">
    <source>
        <dbReference type="EMBL" id="TDL20351.1"/>
    </source>
</evidence>
<dbReference type="VEuPathDB" id="FungiDB:BD410DRAFT_841449"/>
<dbReference type="STRING" id="50990.A0A4Y7PZ48"/>
<proteinExistence type="predicted"/>
<protein>
    <submittedName>
        <fullName evidence="1">Uncharacterized protein</fullName>
    </submittedName>
</protein>
<accession>A0A4Y7PZ48</accession>
<organism evidence="1 2">
    <name type="scientific">Rickenella mellea</name>
    <dbReference type="NCBI Taxonomy" id="50990"/>
    <lineage>
        <taxon>Eukaryota</taxon>
        <taxon>Fungi</taxon>
        <taxon>Dikarya</taxon>
        <taxon>Basidiomycota</taxon>
        <taxon>Agaricomycotina</taxon>
        <taxon>Agaricomycetes</taxon>
        <taxon>Hymenochaetales</taxon>
        <taxon>Rickenellaceae</taxon>
        <taxon>Rickenella</taxon>
    </lineage>
</organism>
<dbReference type="OrthoDB" id="3365698at2759"/>